<comment type="caution">
    <text evidence="4">The sequence shown here is derived from an EMBL/GenBank/DDBJ whole genome shotgun (WGS) entry which is preliminary data.</text>
</comment>
<evidence type="ECO:0000313" key="5">
    <source>
        <dbReference type="Proteomes" id="UP000190641"/>
    </source>
</evidence>
<evidence type="ECO:0000313" key="4">
    <source>
        <dbReference type="EMBL" id="OOR75446.1"/>
    </source>
</evidence>
<reference evidence="4 5" key="1">
    <citation type="submission" date="2017-01" db="EMBL/GenBank/DDBJ databases">
        <title>Bacillus cereus isolates.</title>
        <authorList>
            <person name="Beno S.M."/>
        </authorList>
    </citation>
    <scope>NUCLEOTIDE SEQUENCE [LARGE SCALE GENOMIC DNA]</scope>
    <source>
        <strain evidence="4 5">FSL K6-1030</strain>
    </source>
</reference>
<dbReference type="GO" id="GO:0004040">
    <property type="term" value="F:amidase activity"/>
    <property type="evidence" value="ECO:0007669"/>
    <property type="project" value="InterPro"/>
</dbReference>
<name>A0A9X6BAQ7_BACCE</name>
<protein>
    <submittedName>
        <fullName evidence="4">Peptidase M23</fullName>
    </submittedName>
</protein>
<dbReference type="AlphaFoldDB" id="A0A9X6BAQ7"/>
<proteinExistence type="predicted"/>
<organism evidence="4 5">
    <name type="scientific">Bacillus cereus</name>
    <dbReference type="NCBI Taxonomy" id="1396"/>
    <lineage>
        <taxon>Bacteria</taxon>
        <taxon>Bacillati</taxon>
        <taxon>Bacillota</taxon>
        <taxon>Bacilli</taxon>
        <taxon>Bacillales</taxon>
        <taxon>Bacillaceae</taxon>
        <taxon>Bacillus</taxon>
        <taxon>Bacillus cereus group</taxon>
    </lineage>
</organism>
<feature type="domain" description="M23ase beta-sheet core" evidence="2">
    <location>
        <begin position="267"/>
        <end position="361"/>
    </location>
</feature>
<accession>A0A9X6BAQ7</accession>
<gene>
    <name evidence="4" type="ORF">BLX06_08965</name>
</gene>
<keyword evidence="1" id="KW-0472">Membrane</keyword>
<sequence length="377" mass="39925">MKAQIKEHIDEMVQEELVKNTQKKKKKPGKLRIFFFILLAKIFGVLLFFSFLVFVLFGQGIGKKEEATPSSTVQSNGMTVCRPGGKTVTPEEIQPHLGGVFTGQAQSFLNAGTQNQIDPVLLAAIAKLETGNGTSNAVKNYNNPGGLMDPSSSQMKGFQKFATLEEGISAMARNLYKNYIGMGITTIEAIGAKYAPPGAANDPHGTNGLWPILVTKFVGQMGGLSFNCEAGKPGGVVDTGAASSQGFIRPIAQTTITSPFGPRWGTIHKGIDYSCQDGVTAIASSKSGVVELARFGESGSGFGGYGNLVVINHGNGYWSLYGHMSSITVQEGQNIGVGQQVGVCGKTGQVTGPHLHFEIKTAFKFGQVDPAPFLPQG</sequence>
<dbReference type="PANTHER" id="PTHR21666">
    <property type="entry name" value="PEPTIDASE-RELATED"/>
    <property type="match status" value="1"/>
</dbReference>
<dbReference type="SUPFAM" id="SSF51261">
    <property type="entry name" value="Duplicated hybrid motif"/>
    <property type="match status" value="1"/>
</dbReference>
<dbReference type="InterPro" id="IPR011055">
    <property type="entry name" value="Dup_hybrid_motif"/>
</dbReference>
<dbReference type="EMBL" id="MUAU01000019">
    <property type="protein sequence ID" value="OOR75446.1"/>
    <property type="molecule type" value="Genomic_DNA"/>
</dbReference>
<evidence type="ECO:0000259" key="2">
    <source>
        <dbReference type="Pfam" id="PF01551"/>
    </source>
</evidence>
<evidence type="ECO:0000256" key="1">
    <source>
        <dbReference type="SAM" id="Phobius"/>
    </source>
</evidence>
<dbReference type="CDD" id="cd12797">
    <property type="entry name" value="M23_peptidase"/>
    <property type="match status" value="1"/>
</dbReference>
<keyword evidence="1" id="KW-0812">Transmembrane</keyword>
<dbReference type="Pfam" id="PF01832">
    <property type="entry name" value="Glucosaminidase"/>
    <property type="match status" value="1"/>
</dbReference>
<feature type="domain" description="Mannosyl-glycoprotein endo-beta-N-acetylglucosamidase-like" evidence="3">
    <location>
        <begin position="106"/>
        <end position="179"/>
    </location>
</feature>
<keyword evidence="1" id="KW-1133">Transmembrane helix</keyword>
<dbReference type="PANTHER" id="PTHR21666:SF270">
    <property type="entry name" value="MUREIN HYDROLASE ACTIVATOR ENVC"/>
    <property type="match status" value="1"/>
</dbReference>
<dbReference type="GO" id="GO:0004222">
    <property type="term" value="F:metalloendopeptidase activity"/>
    <property type="evidence" value="ECO:0007669"/>
    <property type="project" value="TreeGrafter"/>
</dbReference>
<dbReference type="InterPro" id="IPR016047">
    <property type="entry name" value="M23ase_b-sheet_dom"/>
</dbReference>
<dbReference type="Gene3D" id="2.70.70.10">
    <property type="entry name" value="Glucose Permease (Domain IIA)"/>
    <property type="match status" value="1"/>
</dbReference>
<dbReference type="Pfam" id="PF01551">
    <property type="entry name" value="Peptidase_M23"/>
    <property type="match status" value="1"/>
</dbReference>
<feature type="transmembrane region" description="Helical" evidence="1">
    <location>
        <begin position="33"/>
        <end position="57"/>
    </location>
</feature>
<evidence type="ECO:0000259" key="3">
    <source>
        <dbReference type="Pfam" id="PF01832"/>
    </source>
</evidence>
<dbReference type="InterPro" id="IPR002901">
    <property type="entry name" value="MGlyc_endo_b_GlcNAc-like_dom"/>
</dbReference>
<dbReference type="RefSeq" id="WP_078186471.1">
    <property type="nucleotide sequence ID" value="NZ_MUAU01000019.1"/>
</dbReference>
<dbReference type="InterPro" id="IPR050570">
    <property type="entry name" value="Cell_wall_metabolism_enzyme"/>
</dbReference>
<dbReference type="Proteomes" id="UP000190641">
    <property type="component" value="Unassembled WGS sequence"/>
</dbReference>